<keyword evidence="2" id="KW-0812">Transmembrane</keyword>
<gene>
    <name evidence="3" type="ORF">CLV30_105272</name>
</gene>
<keyword evidence="2" id="KW-1133">Transmembrane helix</keyword>
<protein>
    <submittedName>
        <fullName evidence="3">Cell division protein FtsB</fullName>
    </submittedName>
</protein>
<feature type="compositionally biased region" description="Low complexity" evidence="1">
    <location>
        <begin position="18"/>
        <end position="38"/>
    </location>
</feature>
<keyword evidence="3" id="KW-0131">Cell cycle</keyword>
<reference evidence="3 4" key="1">
    <citation type="submission" date="2018-03" db="EMBL/GenBank/DDBJ databases">
        <title>Genomic Encyclopedia of Archaeal and Bacterial Type Strains, Phase II (KMG-II): from individual species to whole genera.</title>
        <authorList>
            <person name="Goeker M."/>
        </authorList>
    </citation>
    <scope>NUCLEOTIDE SEQUENCE [LARGE SCALE GENOMIC DNA]</scope>
    <source>
        <strain evidence="3 4">DSM 45211</strain>
    </source>
</reference>
<evidence type="ECO:0000313" key="4">
    <source>
        <dbReference type="Proteomes" id="UP000243528"/>
    </source>
</evidence>
<keyword evidence="2" id="KW-0472">Membrane</keyword>
<accession>A0A2P8E5Q3</accession>
<dbReference type="AlphaFoldDB" id="A0A2P8E5Q3"/>
<keyword evidence="3" id="KW-0132">Cell division</keyword>
<dbReference type="Pfam" id="PF04977">
    <property type="entry name" value="DivIC"/>
    <property type="match status" value="1"/>
</dbReference>
<dbReference type="Proteomes" id="UP000243528">
    <property type="component" value="Unassembled WGS sequence"/>
</dbReference>
<sequence length="200" mass="21715">MATSRRSPGSRPSGGGAARRPAGRTSRPAARSTRSTGRPRATVEPGTKNPGATGSNAAGRDRATPPRKPGRPSVTGRAAVLALVLAVLLVSYAYPLRTWFEQHGERAELEREAAQLESSVERLERELRLWEDPAYVEAMARQRLNFVMPDEQGYVVVADPEAEESAVDEDGLPPAGEGEWYERLWTSVEVADTPPPKEGE</sequence>
<evidence type="ECO:0000256" key="1">
    <source>
        <dbReference type="SAM" id="MobiDB-lite"/>
    </source>
</evidence>
<keyword evidence="4" id="KW-1185">Reference proteome</keyword>
<feature type="region of interest" description="Disordered" evidence="1">
    <location>
        <begin position="1"/>
        <end position="74"/>
    </location>
</feature>
<dbReference type="InterPro" id="IPR007060">
    <property type="entry name" value="FtsL/DivIC"/>
</dbReference>
<evidence type="ECO:0000256" key="2">
    <source>
        <dbReference type="SAM" id="Phobius"/>
    </source>
</evidence>
<dbReference type="EMBL" id="PYGE01000005">
    <property type="protein sequence ID" value="PSL04805.1"/>
    <property type="molecule type" value="Genomic_DNA"/>
</dbReference>
<comment type="caution">
    <text evidence="3">The sequence shown here is derived from an EMBL/GenBank/DDBJ whole genome shotgun (WGS) entry which is preliminary data.</text>
</comment>
<dbReference type="GO" id="GO:0051301">
    <property type="term" value="P:cell division"/>
    <property type="evidence" value="ECO:0007669"/>
    <property type="project" value="UniProtKB-KW"/>
</dbReference>
<evidence type="ECO:0000313" key="3">
    <source>
        <dbReference type="EMBL" id="PSL04805.1"/>
    </source>
</evidence>
<feature type="transmembrane region" description="Helical" evidence="2">
    <location>
        <begin position="74"/>
        <end position="94"/>
    </location>
</feature>
<name>A0A2P8E5Q3_9ACTN</name>
<dbReference type="OrthoDB" id="5187715at2"/>
<dbReference type="RefSeq" id="WP_106536989.1">
    <property type="nucleotide sequence ID" value="NZ_PYGE01000005.1"/>
</dbReference>
<proteinExistence type="predicted"/>
<feature type="compositionally biased region" description="Low complexity" evidence="1">
    <location>
        <begin position="1"/>
        <end position="11"/>
    </location>
</feature>
<organism evidence="3 4">
    <name type="scientific">Haloactinopolyspora alba</name>
    <dbReference type="NCBI Taxonomy" id="648780"/>
    <lineage>
        <taxon>Bacteria</taxon>
        <taxon>Bacillati</taxon>
        <taxon>Actinomycetota</taxon>
        <taxon>Actinomycetes</taxon>
        <taxon>Jiangellales</taxon>
        <taxon>Jiangellaceae</taxon>
        <taxon>Haloactinopolyspora</taxon>
    </lineage>
</organism>